<evidence type="ECO:0000313" key="2">
    <source>
        <dbReference type="Proteomes" id="UP000783871"/>
    </source>
</evidence>
<dbReference type="EMBL" id="JAATEO010000018">
    <property type="protein sequence ID" value="NJP33682.1"/>
    <property type="molecule type" value="Genomic_DNA"/>
</dbReference>
<gene>
    <name evidence="1" type="ORF">HCJ94_17260</name>
</gene>
<proteinExistence type="predicted"/>
<evidence type="ECO:0000313" key="1">
    <source>
        <dbReference type="EMBL" id="NJP33682.1"/>
    </source>
</evidence>
<name>A0ABX0Z8X3_9ACTN</name>
<comment type="caution">
    <text evidence="1">The sequence shown here is derived from an EMBL/GenBank/DDBJ whole genome shotgun (WGS) entry which is preliminary data.</text>
</comment>
<reference evidence="1 2" key="1">
    <citation type="submission" date="2020-03" db="EMBL/GenBank/DDBJ databases">
        <title>WGS of actinomycetes isolated from Thailand.</title>
        <authorList>
            <person name="Thawai C."/>
        </authorList>
    </citation>
    <scope>NUCLEOTIDE SEQUENCE [LARGE SCALE GENOMIC DNA]</scope>
    <source>
        <strain evidence="1 2">HSS6-12</strain>
    </source>
</reference>
<accession>A0ABX0Z8X3</accession>
<protein>
    <recommendedName>
        <fullName evidence="3">Bacteriophage HK97-gp10, tail-component</fullName>
    </recommendedName>
</protein>
<sequence>MDHVVVEPDHRNFAQVARALQDEADGTQWRAELTADLHEALEPGVTAARGAILGMPSAGLPHGGEPLRVAVANQVVSEVSLGRNPGARIRVRKRGMPRGFRNAGKRLNARRGWRHPVFSPDVWTHQLGEPGWFDDTMRRLHPKLRQAALRALDRRARRITRRG</sequence>
<dbReference type="RefSeq" id="WP_168002054.1">
    <property type="nucleotide sequence ID" value="NZ_JAATEO010000018.1"/>
</dbReference>
<dbReference type="Proteomes" id="UP000783871">
    <property type="component" value="Unassembled WGS sequence"/>
</dbReference>
<organism evidence="1 2">
    <name type="scientific">Micromonospora thermarum</name>
    <dbReference type="NCBI Taxonomy" id="2720024"/>
    <lineage>
        <taxon>Bacteria</taxon>
        <taxon>Bacillati</taxon>
        <taxon>Actinomycetota</taxon>
        <taxon>Actinomycetes</taxon>
        <taxon>Micromonosporales</taxon>
        <taxon>Micromonosporaceae</taxon>
        <taxon>Micromonospora</taxon>
    </lineage>
</organism>
<evidence type="ECO:0008006" key="3">
    <source>
        <dbReference type="Google" id="ProtNLM"/>
    </source>
</evidence>
<keyword evidence="2" id="KW-1185">Reference proteome</keyword>